<evidence type="ECO:0000256" key="5">
    <source>
        <dbReference type="SAM" id="MobiDB-lite"/>
    </source>
</evidence>
<dbReference type="InterPro" id="IPR009000">
    <property type="entry name" value="Transl_B-barrel_sf"/>
</dbReference>
<name>A0A7S0RUZ7_9CHLO</name>
<evidence type="ECO:0000256" key="3">
    <source>
        <dbReference type="ARBA" id="ARBA00022741"/>
    </source>
</evidence>
<dbReference type="Gene3D" id="2.40.30.10">
    <property type="entry name" value="Translation factors"/>
    <property type="match status" value="2"/>
</dbReference>
<dbReference type="GO" id="GO:0003746">
    <property type="term" value="F:translation elongation factor activity"/>
    <property type="evidence" value="ECO:0007669"/>
    <property type="project" value="TreeGrafter"/>
</dbReference>
<evidence type="ECO:0000256" key="1">
    <source>
        <dbReference type="ARBA" id="ARBA00003982"/>
    </source>
</evidence>
<dbReference type="SUPFAM" id="SSF52540">
    <property type="entry name" value="P-loop containing nucleoside triphosphate hydrolases"/>
    <property type="match status" value="1"/>
</dbReference>
<dbReference type="InterPro" id="IPR035531">
    <property type="entry name" value="GTPBP1-like"/>
</dbReference>
<dbReference type="InterPro" id="IPR027417">
    <property type="entry name" value="P-loop_NTPase"/>
</dbReference>
<dbReference type="Pfam" id="PF00009">
    <property type="entry name" value="GTP_EFTU"/>
    <property type="match status" value="1"/>
</dbReference>
<evidence type="ECO:0000313" key="7">
    <source>
        <dbReference type="EMBL" id="CAD8688028.1"/>
    </source>
</evidence>
<dbReference type="GO" id="GO:0005525">
    <property type="term" value="F:GTP binding"/>
    <property type="evidence" value="ECO:0007669"/>
    <property type="project" value="UniProtKB-KW"/>
</dbReference>
<dbReference type="InterPro" id="IPR000795">
    <property type="entry name" value="T_Tr_GTP-bd_dom"/>
</dbReference>
<keyword evidence="3" id="KW-0547">Nucleotide-binding</keyword>
<reference evidence="7" key="1">
    <citation type="submission" date="2021-01" db="EMBL/GenBank/DDBJ databases">
        <authorList>
            <person name="Corre E."/>
            <person name="Pelletier E."/>
            <person name="Niang G."/>
            <person name="Scheremetjew M."/>
            <person name="Finn R."/>
            <person name="Kale V."/>
            <person name="Holt S."/>
            <person name="Cochrane G."/>
            <person name="Meng A."/>
            <person name="Brown T."/>
            <person name="Cohen L."/>
        </authorList>
    </citation>
    <scope>NUCLEOTIDE SEQUENCE</scope>
    <source>
        <strain evidence="7">CCMP722</strain>
    </source>
</reference>
<feature type="region of interest" description="Disordered" evidence="5">
    <location>
        <begin position="1"/>
        <end position="51"/>
    </location>
</feature>
<keyword evidence="4" id="KW-0342">GTP-binding</keyword>
<dbReference type="Gene3D" id="3.40.50.300">
    <property type="entry name" value="P-loop containing nucleotide triphosphate hydrolases"/>
    <property type="match status" value="1"/>
</dbReference>
<gene>
    <name evidence="7" type="ORF">POBO1169_LOCUS18443</name>
</gene>
<dbReference type="PANTHER" id="PTHR43721">
    <property type="entry name" value="ELONGATION FACTOR TU-RELATED"/>
    <property type="match status" value="1"/>
</dbReference>
<evidence type="ECO:0000259" key="6">
    <source>
        <dbReference type="PROSITE" id="PS51722"/>
    </source>
</evidence>
<dbReference type="CDD" id="cd03708">
    <property type="entry name" value="GTPBP_III"/>
    <property type="match status" value="1"/>
</dbReference>
<comment type="function">
    <text evidence="1">This protein promotes the GTP-dependent binding of aminoacyl-tRNA to the A-site of ribosomes during protein biosynthesis.</text>
</comment>
<dbReference type="AlphaFoldDB" id="A0A7S0RUZ7"/>
<dbReference type="SUPFAM" id="SSF50447">
    <property type="entry name" value="Translation proteins"/>
    <property type="match status" value="1"/>
</dbReference>
<sequence length="661" mass="72460">MAEVTTRRNTDNNDPLKNMRKHDGNTCGQEAKRVTSGPTSPVMEASGPNGLDKKLCRDIDISALTSLMEHLPPENDDGNHEYKRQLVEPEPSRFQELVTQMKYRLAEGQGEALYEVGVEDDGTVRGLTPEDLEKSLETLFAMAKEVDAVATVVMERTGPLGKAATVLVRAQPSEAEHVEIRVAICGNVDSGKSTLLGVLTKGVLDNGRGGARLQVFRHKHEVDSGRTSAISQQVLGFSPTGEVLNYGDGLDVHHRSWGDIVNQSSKVLAFFDLAGHERYFKTTLFGLTGHLPDYAMLLVDSNRGGIIGMTREHLGICLALKVPVFVVITKTDVCSAHVMEQTVQALFKLLKRPGVRKLPVLVRTAEDVMSASRAISSGAVVPIFLASCVTGESLDLLRSFLNHLPARKEWLEAQGSPARLHIDDSYTVQGVGTVVTGTLMAGRVSQGTSMLLGPDTNGQFKEVQVKSVRNKRVPVKSSTAGQTVAVALKCKHAREALKRHDVRKGMVLVDRALNPEAVWFFVAEVVILVHPTTMRVGYTPVIHTVTVRQAARLEMIGDHEVLRTGDRAKVTFQFLYRPEFLVLGSHLVFREGRTKGIGTIVEVQPGVKPSKPYWKNHSSHLLKKSPPTQNQELHCEHAALKRGEWDGDRLRRAAACGTHLA</sequence>
<comment type="similarity">
    <text evidence="2">Belongs to the TRAFAC class translation factor GTPase superfamily. Classic translation factor GTPase family. EF-Tu/EF-1A subfamily.</text>
</comment>
<dbReference type="CDD" id="cd03694">
    <property type="entry name" value="GTPBP_II"/>
    <property type="match status" value="1"/>
</dbReference>
<dbReference type="EMBL" id="HBFA01036874">
    <property type="protein sequence ID" value="CAD8688028.1"/>
    <property type="molecule type" value="Transcribed_RNA"/>
</dbReference>
<protein>
    <recommendedName>
        <fullName evidence="6">Tr-type G domain-containing protein</fullName>
    </recommendedName>
</protein>
<dbReference type="InterPro" id="IPR050055">
    <property type="entry name" value="EF-Tu_GTPase"/>
</dbReference>
<accession>A0A7S0RUZ7</accession>
<dbReference type="PROSITE" id="PS51722">
    <property type="entry name" value="G_TR_2"/>
    <property type="match status" value="1"/>
</dbReference>
<dbReference type="FunFam" id="3.40.50.300:FF:000091">
    <property type="entry name" value="Probable GTP-binding protein 1"/>
    <property type="match status" value="1"/>
</dbReference>
<proteinExistence type="inferred from homology"/>
<dbReference type="SUPFAM" id="SSF50465">
    <property type="entry name" value="EF-Tu/eEF-1alpha/eIF2-gamma C-terminal domain"/>
    <property type="match status" value="1"/>
</dbReference>
<dbReference type="InterPro" id="IPR009001">
    <property type="entry name" value="Transl_elong_EF1A/Init_IF2_C"/>
</dbReference>
<dbReference type="GO" id="GO:0003924">
    <property type="term" value="F:GTPase activity"/>
    <property type="evidence" value="ECO:0007669"/>
    <property type="project" value="InterPro"/>
</dbReference>
<feature type="compositionally biased region" description="Basic and acidic residues" evidence="5">
    <location>
        <begin position="1"/>
        <end position="11"/>
    </location>
</feature>
<dbReference type="CDD" id="cd04165">
    <property type="entry name" value="GTPBP1_like"/>
    <property type="match status" value="1"/>
</dbReference>
<evidence type="ECO:0000256" key="4">
    <source>
        <dbReference type="ARBA" id="ARBA00023134"/>
    </source>
</evidence>
<feature type="domain" description="Tr-type G" evidence="6">
    <location>
        <begin position="177"/>
        <end position="409"/>
    </location>
</feature>
<dbReference type="PANTHER" id="PTHR43721:SF9">
    <property type="entry name" value="GTP-BINDING PROTEIN 1"/>
    <property type="match status" value="1"/>
</dbReference>
<organism evidence="7">
    <name type="scientific">Pyramimonas obovata</name>
    <dbReference type="NCBI Taxonomy" id="1411642"/>
    <lineage>
        <taxon>Eukaryota</taxon>
        <taxon>Viridiplantae</taxon>
        <taxon>Chlorophyta</taxon>
        <taxon>Pyramimonadophyceae</taxon>
        <taxon>Pyramimonadales</taxon>
        <taxon>Pyramimonadaceae</taxon>
        <taxon>Pyramimonas</taxon>
        <taxon>Pyramimonas incertae sedis</taxon>
    </lineage>
</organism>
<evidence type="ECO:0000256" key="2">
    <source>
        <dbReference type="ARBA" id="ARBA00007249"/>
    </source>
</evidence>